<evidence type="ECO:0000256" key="4">
    <source>
        <dbReference type="ARBA" id="ARBA00022553"/>
    </source>
</evidence>
<protein>
    <recommendedName>
        <fullName evidence="3">histidine kinase</fullName>
        <ecNumber evidence="3">2.7.13.3</ecNumber>
    </recommendedName>
</protein>
<evidence type="ECO:0000256" key="7">
    <source>
        <dbReference type="PROSITE-ProRule" id="PRU00169"/>
    </source>
</evidence>
<dbReference type="Gene3D" id="3.30.450.40">
    <property type="match status" value="1"/>
</dbReference>
<dbReference type="CDD" id="cd18161">
    <property type="entry name" value="REC_hyHK_blue-like"/>
    <property type="match status" value="1"/>
</dbReference>
<dbReference type="Proteomes" id="UP000681075">
    <property type="component" value="Unassembled WGS sequence"/>
</dbReference>
<dbReference type="InterPro" id="IPR004358">
    <property type="entry name" value="Sig_transdc_His_kin-like_C"/>
</dbReference>
<evidence type="ECO:0000259" key="11">
    <source>
        <dbReference type="PROSITE" id="PS50110"/>
    </source>
</evidence>
<dbReference type="CDD" id="cd16919">
    <property type="entry name" value="HATPase_CckA-like"/>
    <property type="match status" value="1"/>
</dbReference>
<dbReference type="InterPro" id="IPR011006">
    <property type="entry name" value="CheY-like_superfamily"/>
</dbReference>
<dbReference type="EC" id="2.7.13.3" evidence="3"/>
<feature type="domain" description="Response regulatory" evidence="11">
    <location>
        <begin position="616"/>
        <end position="732"/>
    </location>
</feature>
<evidence type="ECO:0000259" key="9">
    <source>
        <dbReference type="PROSITE" id="PS50046"/>
    </source>
</evidence>
<dbReference type="SUPFAM" id="SSF55781">
    <property type="entry name" value="GAF domain-like"/>
    <property type="match status" value="1"/>
</dbReference>
<evidence type="ECO:0000256" key="1">
    <source>
        <dbReference type="ARBA" id="ARBA00000085"/>
    </source>
</evidence>
<dbReference type="Gene3D" id="3.30.450.20">
    <property type="entry name" value="PAS domain"/>
    <property type="match status" value="1"/>
</dbReference>
<dbReference type="InterPro" id="IPR029016">
    <property type="entry name" value="GAF-like_dom_sf"/>
</dbReference>
<dbReference type="SMART" id="SM00065">
    <property type="entry name" value="GAF"/>
    <property type="match status" value="1"/>
</dbReference>
<keyword evidence="8" id="KW-0175">Coiled coil</keyword>
<dbReference type="InterPro" id="IPR005467">
    <property type="entry name" value="His_kinase_dom"/>
</dbReference>
<dbReference type="SUPFAM" id="SSF55874">
    <property type="entry name" value="ATPase domain of HSP90 chaperone/DNA topoisomerase II/histidine kinase"/>
    <property type="match status" value="1"/>
</dbReference>
<evidence type="ECO:0000256" key="3">
    <source>
        <dbReference type="ARBA" id="ARBA00012438"/>
    </source>
</evidence>
<dbReference type="Pfam" id="PF00072">
    <property type="entry name" value="Response_reg"/>
    <property type="match status" value="1"/>
</dbReference>
<evidence type="ECO:0000256" key="2">
    <source>
        <dbReference type="ARBA" id="ARBA00006402"/>
    </source>
</evidence>
<dbReference type="Pfam" id="PF08448">
    <property type="entry name" value="PAS_4"/>
    <property type="match status" value="1"/>
</dbReference>
<dbReference type="SUPFAM" id="SSF47384">
    <property type="entry name" value="Homodimeric domain of signal transducing histidine kinase"/>
    <property type="match status" value="1"/>
</dbReference>
<evidence type="ECO:0000256" key="5">
    <source>
        <dbReference type="ARBA" id="ARBA00022679"/>
    </source>
</evidence>
<dbReference type="InterPro" id="IPR035965">
    <property type="entry name" value="PAS-like_dom_sf"/>
</dbReference>
<feature type="domain" description="Histidine kinase" evidence="10">
    <location>
        <begin position="370"/>
        <end position="595"/>
    </location>
</feature>
<dbReference type="SMART" id="SM00448">
    <property type="entry name" value="REC"/>
    <property type="match status" value="1"/>
</dbReference>
<dbReference type="PROSITE" id="PS50113">
    <property type="entry name" value="PAC"/>
    <property type="match status" value="1"/>
</dbReference>
<dbReference type="InterPro" id="IPR003018">
    <property type="entry name" value="GAF"/>
</dbReference>
<keyword evidence="5" id="KW-0808">Transferase</keyword>
<dbReference type="InterPro" id="IPR013656">
    <property type="entry name" value="PAS_4"/>
</dbReference>
<evidence type="ECO:0000256" key="8">
    <source>
        <dbReference type="SAM" id="Coils"/>
    </source>
</evidence>
<dbReference type="SUPFAM" id="SSF52172">
    <property type="entry name" value="CheY-like"/>
    <property type="match status" value="1"/>
</dbReference>
<name>A0A8S8XJ88_9PROT</name>
<evidence type="ECO:0000313" key="13">
    <source>
        <dbReference type="EMBL" id="GIL41225.1"/>
    </source>
</evidence>
<dbReference type="RefSeq" id="WP_420244630.1">
    <property type="nucleotide sequence ID" value="NZ_BOPV01000001.1"/>
</dbReference>
<proteinExistence type="inferred from homology"/>
<dbReference type="PRINTS" id="PR00344">
    <property type="entry name" value="BCTRLSENSOR"/>
</dbReference>
<dbReference type="PROSITE" id="PS50046">
    <property type="entry name" value="PHYTOCHROME_2"/>
    <property type="match status" value="1"/>
</dbReference>
<dbReference type="PANTHER" id="PTHR43065:SF42">
    <property type="entry name" value="TWO-COMPONENT SENSOR PPRA"/>
    <property type="match status" value="1"/>
</dbReference>
<comment type="catalytic activity">
    <reaction evidence="1">
        <text>ATP + protein L-histidine = ADP + protein N-phospho-L-histidine.</text>
        <dbReference type="EC" id="2.7.13.3"/>
    </reaction>
</comment>
<dbReference type="Pfam" id="PF00512">
    <property type="entry name" value="HisKA"/>
    <property type="match status" value="1"/>
</dbReference>
<gene>
    <name evidence="13" type="ORF">TMPK1_34620</name>
</gene>
<dbReference type="Gene3D" id="3.40.50.2300">
    <property type="match status" value="1"/>
</dbReference>
<feature type="modified residue" description="4-aspartylphosphate" evidence="7">
    <location>
        <position position="666"/>
    </location>
</feature>
<dbReference type="Pfam" id="PF02518">
    <property type="entry name" value="HATPase_c"/>
    <property type="match status" value="1"/>
</dbReference>
<reference evidence="13" key="1">
    <citation type="submission" date="2021-02" db="EMBL/GenBank/DDBJ databases">
        <title>Genome sequence of Rhodospirillales sp. strain TMPK1 isolated from soil.</title>
        <authorList>
            <person name="Nakai R."/>
            <person name="Kusada H."/>
            <person name="Tamaki H."/>
        </authorList>
    </citation>
    <scope>NUCLEOTIDE SEQUENCE</scope>
    <source>
        <strain evidence="13">TMPK1</strain>
    </source>
</reference>
<organism evidence="13 14">
    <name type="scientific">Roseiterribacter gracilis</name>
    <dbReference type="NCBI Taxonomy" id="2812848"/>
    <lineage>
        <taxon>Bacteria</taxon>
        <taxon>Pseudomonadati</taxon>
        <taxon>Pseudomonadota</taxon>
        <taxon>Alphaproteobacteria</taxon>
        <taxon>Rhodospirillales</taxon>
        <taxon>Roseiterribacteraceae</taxon>
        <taxon>Roseiterribacter</taxon>
    </lineage>
</organism>
<dbReference type="InterPro" id="IPR003594">
    <property type="entry name" value="HATPase_dom"/>
</dbReference>
<dbReference type="Gene3D" id="3.30.565.10">
    <property type="entry name" value="Histidine kinase-like ATPase, C-terminal domain"/>
    <property type="match status" value="1"/>
</dbReference>
<accession>A0A8S8XJ88</accession>
<feature type="domain" description="PAC" evidence="12">
    <location>
        <begin position="109"/>
        <end position="162"/>
    </location>
</feature>
<dbReference type="InterPro" id="IPR036890">
    <property type="entry name" value="HATPase_C_sf"/>
</dbReference>
<keyword evidence="4 7" id="KW-0597">Phosphoprotein</keyword>
<sequence length="735" mass="79607">MPHDARTTDNPDMARRIASFDWSATLGPIETWPVSLRTTVDLAILSPVPMVILWGADGIMIYNDAYSVFAGGRHPRLLGSKVLEGWPEAADLNREVLRVCLGGGTLEYKDLELSLNRRGTFEPLWVDLYYSPVLAEDGKPAGVIAIVVETTDRVRDAEALRQSETRLRFLDALGNAASVSRDADAILAITTRMVGEHMGASVCAYADMDEDQDGFSIRGDWAAPGSTSIVGHYSLADFGALAVKNLSAGEPLVVNDNLRELPAHEAATFQSIGISATICMPLVKEGRLTALMAVHHKQPHVWTEQEISLMREVTERSWAHVERVGAEAALQELNVNLEKRVADRTRELARTQDALRQAQKMEAVGQLTGGIAHDFNNLLTGISGSLEMLQRRLNDGKLAGVERYIDAAQSSSRRATALTQRLLAFSRRQTLAPKAIDVNRLVAGMEELIRRSVGPDVAVEVVGAGGLWTTLIDPSQLESALLNLCINARDAMAPDGGRLTIETANKWLDEHSARERDLPPGQYVSLCVTDTGTGMTDDVKDRAFDPFFTTKPLGQGTGLGLSMIYGFVRQSGGQVRIYSEVGKGTTMCLYLPRHQGPAEGDGTAESNAIDPGHGETVLVIDDEEIVRMLATDVLRESGYNVLEAADGPSGMKILQSDARIDLLVTDVGLPGGMNGRQVADAARVLRPTLKVLFITGYAENAVVGNGHLAPGMEVITKPFNVAALSTRVRDMIDRT</sequence>
<keyword evidence="6" id="KW-0418">Kinase</keyword>
<dbReference type="CDD" id="cd00082">
    <property type="entry name" value="HisKA"/>
    <property type="match status" value="1"/>
</dbReference>
<dbReference type="SMART" id="SM00388">
    <property type="entry name" value="HisKA"/>
    <property type="match status" value="1"/>
</dbReference>
<dbReference type="PROSITE" id="PS50109">
    <property type="entry name" value="HIS_KIN"/>
    <property type="match status" value="1"/>
</dbReference>
<dbReference type="PANTHER" id="PTHR43065">
    <property type="entry name" value="SENSOR HISTIDINE KINASE"/>
    <property type="match status" value="1"/>
</dbReference>
<dbReference type="SUPFAM" id="SSF55785">
    <property type="entry name" value="PYP-like sensor domain (PAS domain)"/>
    <property type="match status" value="1"/>
</dbReference>
<dbReference type="AlphaFoldDB" id="A0A8S8XJ88"/>
<dbReference type="InterPro" id="IPR036097">
    <property type="entry name" value="HisK_dim/P_sf"/>
</dbReference>
<dbReference type="SMART" id="SM00387">
    <property type="entry name" value="HATPase_c"/>
    <property type="match status" value="1"/>
</dbReference>
<dbReference type="Gene3D" id="1.10.287.130">
    <property type="match status" value="1"/>
</dbReference>
<evidence type="ECO:0000259" key="10">
    <source>
        <dbReference type="PROSITE" id="PS50109"/>
    </source>
</evidence>
<dbReference type="InterPro" id="IPR016132">
    <property type="entry name" value="Phyto_chromo_attachment"/>
</dbReference>
<comment type="caution">
    <text evidence="13">The sequence shown here is derived from an EMBL/GenBank/DDBJ whole genome shotgun (WGS) entry which is preliminary data.</text>
</comment>
<feature type="coiled-coil region" evidence="8">
    <location>
        <begin position="334"/>
        <end position="361"/>
    </location>
</feature>
<dbReference type="PROSITE" id="PS50110">
    <property type="entry name" value="RESPONSE_REGULATORY"/>
    <property type="match status" value="1"/>
</dbReference>
<dbReference type="EMBL" id="BOPV01000001">
    <property type="protein sequence ID" value="GIL41225.1"/>
    <property type="molecule type" value="Genomic_DNA"/>
</dbReference>
<dbReference type="Pfam" id="PF01590">
    <property type="entry name" value="GAF"/>
    <property type="match status" value="1"/>
</dbReference>
<dbReference type="InterPro" id="IPR000700">
    <property type="entry name" value="PAS-assoc_C"/>
</dbReference>
<evidence type="ECO:0000256" key="6">
    <source>
        <dbReference type="ARBA" id="ARBA00022777"/>
    </source>
</evidence>
<keyword evidence="14" id="KW-1185">Reference proteome</keyword>
<comment type="similarity">
    <text evidence="2">In the N-terminal section; belongs to the phytochrome family.</text>
</comment>
<dbReference type="InterPro" id="IPR003661">
    <property type="entry name" value="HisK_dim/P_dom"/>
</dbReference>
<evidence type="ECO:0000259" key="12">
    <source>
        <dbReference type="PROSITE" id="PS50113"/>
    </source>
</evidence>
<evidence type="ECO:0000313" key="14">
    <source>
        <dbReference type="Proteomes" id="UP000681075"/>
    </source>
</evidence>
<feature type="domain" description="Phytochrome chromophore attachment site" evidence="9">
    <location>
        <begin position="269"/>
        <end position="316"/>
    </location>
</feature>
<dbReference type="GO" id="GO:0000155">
    <property type="term" value="F:phosphorelay sensor kinase activity"/>
    <property type="evidence" value="ECO:0007669"/>
    <property type="project" value="InterPro"/>
</dbReference>
<dbReference type="InterPro" id="IPR001789">
    <property type="entry name" value="Sig_transdc_resp-reg_receiver"/>
</dbReference>